<keyword evidence="2" id="KW-1185">Reference proteome</keyword>
<dbReference type="EMBL" id="JAUTXU010000001">
    <property type="protein sequence ID" value="KAK3726101.1"/>
    <property type="molecule type" value="Genomic_DNA"/>
</dbReference>
<organism evidence="1 2">
    <name type="scientific">Vermiconidia calcicola</name>
    <dbReference type="NCBI Taxonomy" id="1690605"/>
    <lineage>
        <taxon>Eukaryota</taxon>
        <taxon>Fungi</taxon>
        <taxon>Dikarya</taxon>
        <taxon>Ascomycota</taxon>
        <taxon>Pezizomycotina</taxon>
        <taxon>Dothideomycetes</taxon>
        <taxon>Dothideomycetidae</taxon>
        <taxon>Mycosphaerellales</taxon>
        <taxon>Extremaceae</taxon>
        <taxon>Vermiconidia</taxon>
    </lineage>
</organism>
<comment type="caution">
    <text evidence="1">The sequence shown here is derived from an EMBL/GenBank/DDBJ whole genome shotgun (WGS) entry which is preliminary data.</text>
</comment>
<dbReference type="Proteomes" id="UP001281147">
    <property type="component" value="Unassembled WGS sequence"/>
</dbReference>
<evidence type="ECO:0000313" key="2">
    <source>
        <dbReference type="Proteomes" id="UP001281147"/>
    </source>
</evidence>
<gene>
    <name evidence="1" type="ORF">LTR37_000249</name>
</gene>
<protein>
    <submittedName>
        <fullName evidence="1">Uncharacterized protein</fullName>
    </submittedName>
</protein>
<proteinExistence type="predicted"/>
<evidence type="ECO:0000313" key="1">
    <source>
        <dbReference type="EMBL" id="KAK3726101.1"/>
    </source>
</evidence>
<name>A0ACC3NZY8_9PEZI</name>
<accession>A0ACC3NZY8</accession>
<sequence>MPHKIESEDDFEAFTPPDDFDIFTNDDGAIWTLLEIASAENDLDTVQEIVQLKKLRPLGYFITSAMVAIEHNHLEIVATLLQAGLPVGESIVRAALNSTEKYQYLQLFVAAGWDVNTSLNAHTPSVLALASEANDLALVNWLLQELRADVNVECDQLHTPLSVALHHAAEPIVDAMMSQHVRTDKGQLMHYALWRALKQPQWDTRLMDSLLERGAPINKRMYECNNTGEVAYQMGAIPFGAPLHIAVKAQSAAAVEYLLQYGARTDLKDEQDRTPFDLASSEIRQLLQAADAQQ</sequence>
<reference evidence="1" key="1">
    <citation type="submission" date="2023-07" db="EMBL/GenBank/DDBJ databases">
        <title>Black Yeasts Isolated from many extreme environments.</title>
        <authorList>
            <person name="Coleine C."/>
            <person name="Stajich J.E."/>
            <person name="Selbmann L."/>
        </authorList>
    </citation>
    <scope>NUCLEOTIDE SEQUENCE</scope>
    <source>
        <strain evidence="1">CCFEE 5714</strain>
    </source>
</reference>